<keyword evidence="3" id="KW-0862">Zinc</keyword>
<dbReference type="PANTHER" id="PTHR41878">
    <property type="entry name" value="LEXA REPRESSOR-RELATED"/>
    <property type="match status" value="1"/>
</dbReference>
<dbReference type="Proteomes" id="UP000275078">
    <property type="component" value="Unassembled WGS sequence"/>
</dbReference>
<accession>A0A3N4I4M3</accession>
<dbReference type="InterPro" id="IPR024047">
    <property type="entry name" value="MM3350-like_sf"/>
</dbReference>
<protein>
    <recommendedName>
        <fullName evidence="5">MYND-type domain-containing protein</fullName>
    </recommendedName>
</protein>
<dbReference type="STRING" id="1160509.A0A3N4I4M3"/>
<dbReference type="EMBL" id="ML119683">
    <property type="protein sequence ID" value="RPA81045.1"/>
    <property type="molecule type" value="Genomic_DNA"/>
</dbReference>
<dbReference type="OrthoDB" id="432970at2759"/>
<reference evidence="6 7" key="1">
    <citation type="journal article" date="2018" name="Nat. Ecol. Evol.">
        <title>Pezizomycetes genomes reveal the molecular basis of ectomycorrhizal truffle lifestyle.</title>
        <authorList>
            <person name="Murat C."/>
            <person name="Payen T."/>
            <person name="Noel B."/>
            <person name="Kuo A."/>
            <person name="Morin E."/>
            <person name="Chen J."/>
            <person name="Kohler A."/>
            <person name="Krizsan K."/>
            <person name="Balestrini R."/>
            <person name="Da Silva C."/>
            <person name="Montanini B."/>
            <person name="Hainaut M."/>
            <person name="Levati E."/>
            <person name="Barry K.W."/>
            <person name="Belfiori B."/>
            <person name="Cichocki N."/>
            <person name="Clum A."/>
            <person name="Dockter R.B."/>
            <person name="Fauchery L."/>
            <person name="Guy J."/>
            <person name="Iotti M."/>
            <person name="Le Tacon F."/>
            <person name="Lindquist E.A."/>
            <person name="Lipzen A."/>
            <person name="Malagnac F."/>
            <person name="Mello A."/>
            <person name="Molinier V."/>
            <person name="Miyauchi S."/>
            <person name="Poulain J."/>
            <person name="Riccioni C."/>
            <person name="Rubini A."/>
            <person name="Sitrit Y."/>
            <person name="Splivallo R."/>
            <person name="Traeger S."/>
            <person name="Wang M."/>
            <person name="Zifcakova L."/>
            <person name="Wipf D."/>
            <person name="Zambonelli A."/>
            <person name="Paolocci F."/>
            <person name="Nowrousian M."/>
            <person name="Ottonello S."/>
            <person name="Baldrian P."/>
            <person name="Spatafora J.W."/>
            <person name="Henrissat B."/>
            <person name="Nagy L.G."/>
            <person name="Aury J.M."/>
            <person name="Wincker P."/>
            <person name="Grigoriev I.V."/>
            <person name="Bonfante P."/>
            <person name="Martin F.M."/>
        </authorList>
    </citation>
    <scope>NUCLEOTIDE SEQUENCE [LARGE SCALE GENOMIC DNA]</scope>
    <source>
        <strain evidence="6 7">RN42</strain>
    </source>
</reference>
<gene>
    <name evidence="6" type="ORF">BJ508DRAFT_376754</name>
</gene>
<evidence type="ECO:0000256" key="3">
    <source>
        <dbReference type="ARBA" id="ARBA00022833"/>
    </source>
</evidence>
<dbReference type="InterPro" id="IPR012912">
    <property type="entry name" value="Plasmid_pRiA4b_Orf3-like"/>
</dbReference>
<proteinExistence type="predicted"/>
<keyword evidence="7" id="KW-1185">Reference proteome</keyword>
<feature type="domain" description="MYND-type" evidence="5">
    <location>
        <begin position="410"/>
        <end position="448"/>
    </location>
</feature>
<dbReference type="PANTHER" id="PTHR41878:SF1">
    <property type="entry name" value="TNPR PROTEIN"/>
    <property type="match status" value="1"/>
</dbReference>
<dbReference type="PROSITE" id="PS01360">
    <property type="entry name" value="ZF_MYND_1"/>
    <property type="match status" value="1"/>
</dbReference>
<dbReference type="AlphaFoldDB" id="A0A3N4I4M3"/>
<evidence type="ECO:0000259" key="5">
    <source>
        <dbReference type="PROSITE" id="PS50865"/>
    </source>
</evidence>
<sequence>MPLPSFRFQGRQVWVKIHPYDRIERIDPLYLTDPEKHVPVKDPDTGKFEAWGVVTRNEVKNNYEFDRLKMCNTPYFYNDIDSPEEQWFKFLARRKETRLRADQTVIRQRQSRDFVLKIEYDELKNGKGESLVWRTVKVSGAMKLSVFCDKVVLPVMGWTRNYHAYLFTDRRDGALFGPKNAAFADLCSMNMRGYEFLDDEKYSIAHVLTKEHSELGFHYDLGDFWPHNVTVEKILSSEESNGKVEILSGSGACPPEDCGLDWVENYDKLVQNPDDEDVQALCRAALNYSHLPDTVGGRPWKYDPNYFDLSEAKARLQEALSSRASDKSGPVTITRDPESRILGDELGRGSMNEGQCTIGRVGNMMFCSMKVRQDPFDAPEGSVTTVKTDSKTGLSRVENIKVGAELRGICGFCGKPDRGLQMCGRCRAIWYCDRECQKSHWVDHKVACIAPDTIDPGTFYSEESRLKIIR</sequence>
<dbReference type="SUPFAM" id="SSF144232">
    <property type="entry name" value="HIT/MYND zinc finger-like"/>
    <property type="match status" value="1"/>
</dbReference>
<dbReference type="PROSITE" id="PS50865">
    <property type="entry name" value="ZF_MYND_2"/>
    <property type="match status" value="1"/>
</dbReference>
<keyword evidence="2 4" id="KW-0863">Zinc-finger</keyword>
<name>A0A3N4I4M3_ASCIM</name>
<evidence type="ECO:0000256" key="1">
    <source>
        <dbReference type="ARBA" id="ARBA00022723"/>
    </source>
</evidence>
<evidence type="ECO:0000313" key="6">
    <source>
        <dbReference type="EMBL" id="RPA81045.1"/>
    </source>
</evidence>
<dbReference type="Gene3D" id="6.10.140.2220">
    <property type="match status" value="1"/>
</dbReference>
<evidence type="ECO:0000256" key="4">
    <source>
        <dbReference type="PROSITE-ProRule" id="PRU00134"/>
    </source>
</evidence>
<dbReference type="SUPFAM" id="SSF159941">
    <property type="entry name" value="MM3350-like"/>
    <property type="match status" value="1"/>
</dbReference>
<dbReference type="Pfam" id="PF01753">
    <property type="entry name" value="zf-MYND"/>
    <property type="match status" value="1"/>
</dbReference>
<dbReference type="Pfam" id="PF07929">
    <property type="entry name" value="PRiA4_ORF3"/>
    <property type="match status" value="1"/>
</dbReference>
<evidence type="ECO:0000256" key="2">
    <source>
        <dbReference type="ARBA" id="ARBA00022771"/>
    </source>
</evidence>
<organism evidence="6 7">
    <name type="scientific">Ascobolus immersus RN42</name>
    <dbReference type="NCBI Taxonomy" id="1160509"/>
    <lineage>
        <taxon>Eukaryota</taxon>
        <taxon>Fungi</taxon>
        <taxon>Dikarya</taxon>
        <taxon>Ascomycota</taxon>
        <taxon>Pezizomycotina</taxon>
        <taxon>Pezizomycetes</taxon>
        <taxon>Pezizales</taxon>
        <taxon>Ascobolaceae</taxon>
        <taxon>Ascobolus</taxon>
    </lineage>
</organism>
<dbReference type="Gene3D" id="3.10.290.30">
    <property type="entry name" value="MM3350-like"/>
    <property type="match status" value="1"/>
</dbReference>
<dbReference type="GO" id="GO:0008270">
    <property type="term" value="F:zinc ion binding"/>
    <property type="evidence" value="ECO:0007669"/>
    <property type="project" value="UniProtKB-KW"/>
</dbReference>
<evidence type="ECO:0000313" key="7">
    <source>
        <dbReference type="Proteomes" id="UP000275078"/>
    </source>
</evidence>
<dbReference type="InterPro" id="IPR002893">
    <property type="entry name" value="Znf_MYND"/>
</dbReference>
<keyword evidence="1" id="KW-0479">Metal-binding</keyword>